<dbReference type="STRING" id="400668.Mmwyl1_1721"/>
<evidence type="ECO:0000256" key="2">
    <source>
        <dbReference type="ARBA" id="ARBA00022475"/>
    </source>
</evidence>
<evidence type="ECO:0000256" key="3">
    <source>
        <dbReference type="ARBA" id="ARBA00022692"/>
    </source>
</evidence>
<feature type="transmembrane region" description="Helical" evidence="6">
    <location>
        <begin position="62"/>
        <end position="83"/>
    </location>
</feature>
<feature type="transmembrane region" description="Helical" evidence="6">
    <location>
        <begin position="204"/>
        <end position="224"/>
    </location>
</feature>
<dbReference type="PANTHER" id="PTHR30213">
    <property type="entry name" value="INNER MEMBRANE PROTEIN YHJD"/>
    <property type="match status" value="1"/>
</dbReference>
<dbReference type="AlphaFoldDB" id="A6VW18"/>
<dbReference type="HOGENOM" id="CLU_032288_0_0_6"/>
<dbReference type="eggNOG" id="COG1295">
    <property type="taxonomic scope" value="Bacteria"/>
</dbReference>
<keyword evidence="3 6" id="KW-0812">Transmembrane</keyword>
<evidence type="ECO:0000313" key="7">
    <source>
        <dbReference type="EMBL" id="ABR70647.1"/>
    </source>
</evidence>
<evidence type="ECO:0000256" key="6">
    <source>
        <dbReference type="SAM" id="Phobius"/>
    </source>
</evidence>
<keyword evidence="4 6" id="KW-1133">Transmembrane helix</keyword>
<dbReference type="Pfam" id="PF03631">
    <property type="entry name" value="Virul_fac_BrkB"/>
    <property type="match status" value="1"/>
</dbReference>
<reference evidence="7" key="1">
    <citation type="submission" date="2007-06" db="EMBL/GenBank/DDBJ databases">
        <title>Complete sequence of Marinomonas sp. MWYL1.</title>
        <authorList>
            <consortium name="US DOE Joint Genome Institute"/>
            <person name="Copeland A."/>
            <person name="Lucas S."/>
            <person name="Lapidus A."/>
            <person name="Barry K."/>
            <person name="Glavina del Rio T."/>
            <person name="Dalin E."/>
            <person name="Tice H."/>
            <person name="Pitluck S."/>
            <person name="Kiss H."/>
            <person name="Brettin T."/>
            <person name="Bruce D."/>
            <person name="Detter J.C."/>
            <person name="Han C."/>
            <person name="Schmutz J."/>
            <person name="Larimer F."/>
            <person name="Land M."/>
            <person name="Hauser L."/>
            <person name="Kyrpides N."/>
            <person name="Kim E."/>
            <person name="Johnston A.W.B."/>
            <person name="Todd J.D."/>
            <person name="Rogers R."/>
            <person name="Wexler M."/>
            <person name="Bond P.L."/>
            <person name="Li Y."/>
            <person name="Richardson P."/>
        </authorList>
    </citation>
    <scope>NUCLEOTIDE SEQUENCE [LARGE SCALE GENOMIC DNA]</scope>
    <source>
        <strain evidence="7">MWYL1</strain>
    </source>
</reference>
<evidence type="ECO:0000256" key="5">
    <source>
        <dbReference type="ARBA" id="ARBA00023136"/>
    </source>
</evidence>
<accession>A6VW18</accession>
<evidence type="ECO:0000256" key="1">
    <source>
        <dbReference type="ARBA" id="ARBA00004651"/>
    </source>
</evidence>
<dbReference type="KEGG" id="mmw:Mmwyl1_1721"/>
<comment type="subcellular location">
    <subcellularLocation>
        <location evidence="1">Cell membrane</location>
        <topology evidence="1">Multi-pass membrane protein</topology>
    </subcellularLocation>
</comment>
<evidence type="ECO:0000256" key="4">
    <source>
        <dbReference type="ARBA" id="ARBA00022989"/>
    </source>
</evidence>
<gene>
    <name evidence="7" type="ordered locus">Mmwyl1_1721</name>
</gene>
<proteinExistence type="predicted"/>
<organism evidence="7">
    <name type="scientific">Marinomonas sp. (strain MWYL1)</name>
    <dbReference type="NCBI Taxonomy" id="400668"/>
    <lineage>
        <taxon>Bacteria</taxon>
        <taxon>Pseudomonadati</taxon>
        <taxon>Pseudomonadota</taxon>
        <taxon>Gammaproteobacteria</taxon>
        <taxon>Oceanospirillales</taxon>
        <taxon>Oceanospirillaceae</taxon>
        <taxon>Marinomonas</taxon>
    </lineage>
</organism>
<protein>
    <submittedName>
        <fullName evidence="7">Putative ribonuclease BN</fullName>
    </submittedName>
</protein>
<dbReference type="PANTHER" id="PTHR30213:SF0">
    <property type="entry name" value="UPF0761 MEMBRANE PROTEIN YIHY"/>
    <property type="match status" value="1"/>
</dbReference>
<dbReference type="GO" id="GO:0005886">
    <property type="term" value="C:plasma membrane"/>
    <property type="evidence" value="ECO:0007669"/>
    <property type="project" value="UniProtKB-SubCell"/>
</dbReference>
<feature type="transmembrane region" description="Helical" evidence="6">
    <location>
        <begin position="265"/>
        <end position="296"/>
    </location>
</feature>
<dbReference type="PIRSF" id="PIRSF035875">
    <property type="entry name" value="RNase_BN"/>
    <property type="match status" value="1"/>
</dbReference>
<keyword evidence="5 6" id="KW-0472">Membrane</keyword>
<dbReference type="NCBIfam" id="TIGR00765">
    <property type="entry name" value="yihY_not_rbn"/>
    <property type="match status" value="1"/>
</dbReference>
<keyword evidence="2" id="KW-1003">Cell membrane</keyword>
<feature type="transmembrane region" description="Helical" evidence="6">
    <location>
        <begin position="164"/>
        <end position="184"/>
    </location>
</feature>
<feature type="transmembrane region" description="Helical" evidence="6">
    <location>
        <begin position="236"/>
        <end position="259"/>
    </location>
</feature>
<dbReference type="EMBL" id="CP000749">
    <property type="protein sequence ID" value="ABR70647.1"/>
    <property type="molecule type" value="Genomic_DNA"/>
</dbReference>
<dbReference type="InterPro" id="IPR017039">
    <property type="entry name" value="Virul_fac_BrkB"/>
</dbReference>
<feature type="transmembrane region" description="Helical" evidence="6">
    <location>
        <begin position="124"/>
        <end position="143"/>
    </location>
</feature>
<name>A6VW18_MARMS</name>
<sequence length="313" mass="34926">MCIKKKFLIKYLSLCYCSNQLKQSLNTMPERLIYFFLVFKRYGYLTITRFNHSNLSQKAAQLTLSSLLAAVPIITIIVGILSFTPALEAMQTQLFQLIEQHLAPGSSDIVMPYLIKFSAQSKNLPAAGLVALVLTALLLLNSFESSVQSIWEIRKARKIRERLLTYWAILTLGPIIFASSLSLYGTLISIQIHGTQTNAWIDNLLELGTITLYFLMLLTLNFLTPNAEVSLKWASISALAGSIGLFILNTIFSSFAQFFSSYQVVYGAFAAIPIFLIWLQSSWLIVLASICLCATLHNIKTTTQQKNLASGQD</sequence>